<dbReference type="AlphaFoldDB" id="A0A831K872"/>
<reference evidence="2" key="1">
    <citation type="journal article" date="2020" name="mSystems">
        <title>Genome- and Community-Level Interaction Insights into Carbon Utilization and Element Cycling Functions of Hydrothermarchaeota in Hydrothermal Sediment.</title>
        <authorList>
            <person name="Zhou Z."/>
            <person name="Liu Y."/>
            <person name="Xu W."/>
            <person name="Pan J."/>
            <person name="Luo Z.H."/>
            <person name="Li M."/>
        </authorList>
    </citation>
    <scope>NUCLEOTIDE SEQUENCE [LARGE SCALE GENOMIC DNA]</scope>
    <source>
        <strain evidence="2">HyVt-26</strain>
    </source>
</reference>
<organism evidence="2">
    <name type="scientific">Thiolapillus brandeum</name>
    <dbReference type="NCBI Taxonomy" id="1076588"/>
    <lineage>
        <taxon>Bacteria</taxon>
        <taxon>Pseudomonadati</taxon>
        <taxon>Pseudomonadota</taxon>
        <taxon>Gammaproteobacteria</taxon>
        <taxon>Chromatiales</taxon>
        <taxon>Sedimenticolaceae</taxon>
        <taxon>Thiolapillus</taxon>
    </lineage>
</organism>
<proteinExistence type="predicted"/>
<dbReference type="EMBL" id="DRCV01000072">
    <property type="protein sequence ID" value="HDK37700.1"/>
    <property type="molecule type" value="Genomic_DNA"/>
</dbReference>
<gene>
    <name evidence="2" type="ORF">ENG92_01610</name>
</gene>
<feature type="coiled-coil region" evidence="1">
    <location>
        <begin position="294"/>
        <end position="332"/>
    </location>
</feature>
<keyword evidence="1" id="KW-0175">Coiled coil</keyword>
<dbReference type="InterPro" id="IPR010131">
    <property type="entry name" value="MdtP/NodT-like"/>
</dbReference>
<dbReference type="Gene3D" id="1.20.1600.10">
    <property type="entry name" value="Outer membrane efflux proteins (OEP)"/>
    <property type="match status" value="1"/>
</dbReference>
<accession>A0A831K872</accession>
<evidence type="ECO:0000313" key="2">
    <source>
        <dbReference type="EMBL" id="HDK37700.1"/>
    </source>
</evidence>
<dbReference type="Proteomes" id="UP000885822">
    <property type="component" value="Unassembled WGS sequence"/>
</dbReference>
<evidence type="ECO:0000256" key="1">
    <source>
        <dbReference type="SAM" id="Coils"/>
    </source>
</evidence>
<dbReference type="PANTHER" id="PTHR30203">
    <property type="entry name" value="OUTER MEMBRANE CATION EFFLUX PROTEIN"/>
    <property type="match status" value="1"/>
</dbReference>
<dbReference type="GO" id="GO:0015562">
    <property type="term" value="F:efflux transmembrane transporter activity"/>
    <property type="evidence" value="ECO:0007669"/>
    <property type="project" value="InterPro"/>
</dbReference>
<dbReference type="SUPFAM" id="SSF56954">
    <property type="entry name" value="Outer membrane efflux proteins (OEP)"/>
    <property type="match status" value="1"/>
</dbReference>
<comment type="caution">
    <text evidence="2">The sequence shown here is derived from an EMBL/GenBank/DDBJ whole genome shotgun (WGS) entry which is preliminary data.</text>
</comment>
<name>A0A831K872_9GAMM</name>
<protein>
    <submittedName>
        <fullName evidence="2">TolC family protein</fullName>
    </submittedName>
</protein>
<dbReference type="PANTHER" id="PTHR30203:SF24">
    <property type="entry name" value="BLR4935 PROTEIN"/>
    <property type="match status" value="1"/>
</dbReference>
<sequence>MKFSICIRAGILMAIASNTIWISTAQARSDSANISKLAEIINRSLQANPEILAAQFAVDAAKAHLAGTALPLNNPELEGEAERTDINTFQLGISQTIDWHDKRSALEQVAQTELQTMQQQLTALRLEKSTGLMDAIGRISIQSAINDLSQRRTEVLKRFTTLAEKRHTAGDIPRAELELARLSLSEASMAHARNQAELILANNDFLALSGQILTEAIRLPQFLSIDPKIASDTESLARQHPQVQVALLKSQIAKKQINATDRERKSDPTFGVSAGREDDNNLLAVRFSIPLQVRNNYQSNVDVARAEALQAEQEAQQVYWNLRAQLKSAKQRYEIISAAWKQWLNQGQTSLRQRAKLLEILWQAGEIDTTDYLLQVQQTLDTQIAGIKLHGDLWKSWLDWMNTSSKLDTWLNQKN</sequence>